<dbReference type="RefSeq" id="WP_136864951.1">
    <property type="nucleotide sequence ID" value="NZ_SWCJ01000020.1"/>
</dbReference>
<proteinExistence type="predicted"/>
<dbReference type="Pfam" id="PF04892">
    <property type="entry name" value="VanZ"/>
    <property type="match status" value="1"/>
</dbReference>
<accession>A0A4U1BIA8</accession>
<name>A0A4U1BIA8_9GAMM</name>
<reference evidence="3 4" key="1">
    <citation type="submission" date="2019-04" db="EMBL/GenBank/DDBJ databases">
        <authorList>
            <person name="Hwang J.C."/>
        </authorList>
    </citation>
    <scope>NUCLEOTIDE SEQUENCE [LARGE SCALE GENOMIC DNA]</scope>
    <source>
        <strain evidence="3 4">IMCC35002</strain>
    </source>
</reference>
<keyword evidence="4" id="KW-1185">Reference proteome</keyword>
<evidence type="ECO:0000256" key="1">
    <source>
        <dbReference type="SAM" id="Phobius"/>
    </source>
</evidence>
<gene>
    <name evidence="3" type="ORF">FCL42_18660</name>
</gene>
<keyword evidence="1" id="KW-0472">Membrane</keyword>
<keyword evidence="1" id="KW-1133">Transmembrane helix</keyword>
<dbReference type="OrthoDB" id="8564037at2"/>
<dbReference type="EMBL" id="SWCJ01000020">
    <property type="protein sequence ID" value="TKB50840.1"/>
    <property type="molecule type" value="Genomic_DNA"/>
</dbReference>
<evidence type="ECO:0000313" key="3">
    <source>
        <dbReference type="EMBL" id="TKB50840.1"/>
    </source>
</evidence>
<evidence type="ECO:0000313" key="4">
    <source>
        <dbReference type="Proteomes" id="UP000305675"/>
    </source>
</evidence>
<dbReference type="PANTHER" id="PTHR28008:SF1">
    <property type="entry name" value="DOMAIN PROTEIN, PUTATIVE (AFU_ORTHOLOGUE AFUA_3G10980)-RELATED"/>
    <property type="match status" value="1"/>
</dbReference>
<evidence type="ECO:0000259" key="2">
    <source>
        <dbReference type="Pfam" id="PF04892"/>
    </source>
</evidence>
<comment type="caution">
    <text evidence="3">The sequence shown here is derived from an EMBL/GenBank/DDBJ whole genome shotgun (WGS) entry which is preliminary data.</text>
</comment>
<dbReference type="Proteomes" id="UP000305675">
    <property type="component" value="Unassembled WGS sequence"/>
</dbReference>
<protein>
    <submittedName>
        <fullName evidence="3">VanZ family protein</fullName>
    </submittedName>
</protein>
<dbReference type="InterPro" id="IPR006976">
    <property type="entry name" value="VanZ-like"/>
</dbReference>
<feature type="domain" description="VanZ-like" evidence="2">
    <location>
        <begin position="46"/>
        <end position="110"/>
    </location>
</feature>
<sequence>MTLLLHPNQRQRKWFRLLLLITLGIFSLLLFGNPDYPQPVANTDKWAHLFGFASLALLLHLAFRWPFWLHLTTLALYAGLVEVIQSFLPYRYADPMDWAADMLGALLMLTTLEVMKRRWQPQQS</sequence>
<dbReference type="NCBIfam" id="NF037970">
    <property type="entry name" value="vanZ_1"/>
    <property type="match status" value="1"/>
</dbReference>
<feature type="transmembrane region" description="Helical" evidence="1">
    <location>
        <begin position="14"/>
        <end position="34"/>
    </location>
</feature>
<organism evidence="3 4">
    <name type="scientific">Ferrimonas aestuarii</name>
    <dbReference type="NCBI Taxonomy" id="2569539"/>
    <lineage>
        <taxon>Bacteria</taxon>
        <taxon>Pseudomonadati</taxon>
        <taxon>Pseudomonadota</taxon>
        <taxon>Gammaproteobacteria</taxon>
        <taxon>Alteromonadales</taxon>
        <taxon>Ferrimonadaceae</taxon>
        <taxon>Ferrimonas</taxon>
    </lineage>
</organism>
<feature type="transmembrane region" description="Helical" evidence="1">
    <location>
        <begin position="46"/>
        <end position="67"/>
    </location>
</feature>
<dbReference type="PANTHER" id="PTHR28008">
    <property type="entry name" value="DOMAIN PROTEIN, PUTATIVE (AFU_ORTHOLOGUE AFUA_3G10980)-RELATED"/>
    <property type="match status" value="1"/>
</dbReference>
<keyword evidence="1" id="KW-0812">Transmembrane</keyword>
<dbReference type="AlphaFoldDB" id="A0A4U1BIA8"/>